<feature type="region of interest" description="Disordered" evidence="1">
    <location>
        <begin position="232"/>
        <end position="258"/>
    </location>
</feature>
<sequence length="561" mass="63220">MYSGAGNPHFNFTDHNASFSSDQQRDSEQELLESFSIQTPDLFSESDFSNLFDTQVGNHHDPYTTSPRNSYPNLDAHTSHPDYRNATSVTGFGEDSLANSSSTQFTSFDLNAGNIPVEPGPTMTPHMASMPSHYYASIASYFPEFYAPILSNDGISTMPDPEDLLPLDFGQPLPLPINEPSHSNAPSQLRLEDPLPAQPSRKRRQGTFIPFDPRQKRVRGWAAAEDVAPSTAPLQPIVTASDSGQSTSQKPGVGPAEYDENHTIHKEIVRMALDTIIRSVLAETPFLFEDERKQQVHSALVEAACAFAEEDSAKRWTLDNESRLYRILSAPSVNVMSVAKKHAHNLVPRGYDLRLPLSSVESEPKHQVKMVKNLIKQPPFPPRYVFKTDGVNVFENDVLRDIVQNTVVELGYLRYITQQSQLDGLYCTATVAVHCVLLGLKGGGNENVEFSVKVFKPMHTELMKFIKEYINPHKQRSDWWENHNWFVVDEPDWLLLSWEEIIPDIEKRRGEAPQMIIGKGHNYLRISTYPVTIFKAIFQGKALNDLITKTYMGDIKNTRQD</sequence>
<evidence type="ECO:0000313" key="3">
    <source>
        <dbReference type="EMBL" id="KAG1792655.1"/>
    </source>
</evidence>
<feature type="domain" description="DUF6532" evidence="2">
    <location>
        <begin position="276"/>
        <end position="468"/>
    </location>
</feature>
<proteinExistence type="predicted"/>
<protein>
    <recommendedName>
        <fullName evidence="2">DUF6532 domain-containing protein</fullName>
    </recommendedName>
</protein>
<feature type="region of interest" description="Disordered" evidence="1">
    <location>
        <begin position="171"/>
        <end position="210"/>
    </location>
</feature>
<dbReference type="OrthoDB" id="2677128at2759"/>
<dbReference type="InterPro" id="IPR045341">
    <property type="entry name" value="DUF6532"/>
</dbReference>
<comment type="caution">
    <text evidence="3">The sequence shown here is derived from an EMBL/GenBank/DDBJ whole genome shotgun (WGS) entry which is preliminary data.</text>
</comment>
<dbReference type="Pfam" id="PF20149">
    <property type="entry name" value="DUF6532"/>
    <property type="match status" value="1"/>
</dbReference>
<dbReference type="AlphaFoldDB" id="A0A9P7AML2"/>
<evidence type="ECO:0000259" key="2">
    <source>
        <dbReference type="Pfam" id="PF20149"/>
    </source>
</evidence>
<dbReference type="RefSeq" id="XP_041159234.1">
    <property type="nucleotide sequence ID" value="XM_041300246.1"/>
</dbReference>
<evidence type="ECO:0000256" key="1">
    <source>
        <dbReference type="SAM" id="MobiDB-lite"/>
    </source>
</evidence>
<name>A0A9P7AML2_9AGAM</name>
<evidence type="ECO:0000313" key="4">
    <source>
        <dbReference type="Proteomes" id="UP000719766"/>
    </source>
</evidence>
<accession>A0A9P7AML2</accession>
<gene>
    <name evidence="3" type="ORF">HD556DRAFT_1309194</name>
</gene>
<organism evidence="3 4">
    <name type="scientific">Suillus plorans</name>
    <dbReference type="NCBI Taxonomy" id="116603"/>
    <lineage>
        <taxon>Eukaryota</taxon>
        <taxon>Fungi</taxon>
        <taxon>Dikarya</taxon>
        <taxon>Basidiomycota</taxon>
        <taxon>Agaricomycotina</taxon>
        <taxon>Agaricomycetes</taxon>
        <taxon>Agaricomycetidae</taxon>
        <taxon>Boletales</taxon>
        <taxon>Suillineae</taxon>
        <taxon>Suillaceae</taxon>
        <taxon>Suillus</taxon>
    </lineage>
</organism>
<dbReference type="GeneID" id="64594010"/>
<keyword evidence="4" id="KW-1185">Reference proteome</keyword>
<feature type="compositionally biased region" description="Polar residues" evidence="1">
    <location>
        <begin position="238"/>
        <end position="250"/>
    </location>
</feature>
<reference evidence="3" key="1">
    <citation type="journal article" date="2020" name="New Phytol.">
        <title>Comparative genomics reveals dynamic genome evolution in host specialist ectomycorrhizal fungi.</title>
        <authorList>
            <person name="Lofgren L.A."/>
            <person name="Nguyen N.H."/>
            <person name="Vilgalys R."/>
            <person name="Ruytinx J."/>
            <person name="Liao H.L."/>
            <person name="Branco S."/>
            <person name="Kuo A."/>
            <person name="LaButti K."/>
            <person name="Lipzen A."/>
            <person name="Andreopoulos W."/>
            <person name="Pangilinan J."/>
            <person name="Riley R."/>
            <person name="Hundley H."/>
            <person name="Na H."/>
            <person name="Barry K."/>
            <person name="Grigoriev I.V."/>
            <person name="Stajich J.E."/>
            <person name="Kennedy P.G."/>
        </authorList>
    </citation>
    <scope>NUCLEOTIDE SEQUENCE</scope>
    <source>
        <strain evidence="3">S12</strain>
    </source>
</reference>
<dbReference type="Proteomes" id="UP000719766">
    <property type="component" value="Unassembled WGS sequence"/>
</dbReference>
<dbReference type="EMBL" id="JABBWE010000035">
    <property type="protein sequence ID" value="KAG1792655.1"/>
    <property type="molecule type" value="Genomic_DNA"/>
</dbReference>